<evidence type="ECO:0000256" key="1">
    <source>
        <dbReference type="ARBA" id="ARBA00002368"/>
    </source>
</evidence>
<evidence type="ECO:0000259" key="8">
    <source>
        <dbReference type="Pfam" id="PF07969"/>
    </source>
</evidence>
<dbReference type="SUPFAM" id="SSF51338">
    <property type="entry name" value="Composite domain of metallo-dependent hydrolases"/>
    <property type="match status" value="1"/>
</dbReference>
<dbReference type="UniPathway" id="UPA00070">
    <property type="reaction ID" value="UER00117"/>
</dbReference>
<dbReference type="PROSITE" id="PS00483">
    <property type="entry name" value="DIHYDROOROTASE_2"/>
    <property type="match status" value="1"/>
</dbReference>
<dbReference type="KEGG" id="wei:EQG49_10145"/>
<dbReference type="InterPro" id="IPR024403">
    <property type="entry name" value="DHOase_cat"/>
</dbReference>
<evidence type="ECO:0000256" key="4">
    <source>
        <dbReference type="ARBA" id="ARBA00022801"/>
    </source>
</evidence>
<feature type="binding site" evidence="7">
    <location>
        <begin position="326"/>
        <end position="327"/>
    </location>
    <ligand>
        <name>substrate</name>
    </ligand>
</feature>
<dbReference type="NCBIfam" id="TIGR00857">
    <property type="entry name" value="pyrC_multi"/>
    <property type="match status" value="1"/>
</dbReference>
<evidence type="ECO:0000313" key="10">
    <source>
        <dbReference type="EMBL" id="QBO36796.1"/>
    </source>
</evidence>
<dbReference type="EC" id="3.5.2.3" evidence="7"/>
<feature type="binding site" evidence="7">
    <location>
        <position position="63"/>
    </location>
    <ligand>
        <name>Zn(2+)</name>
        <dbReference type="ChEBI" id="CHEBI:29105"/>
        <label>1</label>
    </ligand>
</feature>
<dbReference type="SUPFAM" id="SSF51556">
    <property type="entry name" value="Metallo-dependent hydrolases"/>
    <property type="match status" value="1"/>
</dbReference>
<evidence type="ECO:0000256" key="7">
    <source>
        <dbReference type="HAMAP-Rule" id="MF_00220"/>
    </source>
</evidence>
<dbReference type="PANTHER" id="PTHR43668">
    <property type="entry name" value="ALLANTOINASE"/>
    <property type="match status" value="1"/>
</dbReference>
<dbReference type="Gene3D" id="2.30.40.10">
    <property type="entry name" value="Urease, subunit C, domain 1"/>
    <property type="match status" value="1"/>
</dbReference>
<accession>A0A4P6YVL9</accession>
<name>A0A4P6YVL9_9LACO</name>
<dbReference type="InterPro" id="IPR013108">
    <property type="entry name" value="Amidohydro_3"/>
</dbReference>
<comment type="pathway">
    <text evidence="7">Pyrimidine metabolism; UMP biosynthesis via de novo pathway; (S)-dihydroorotate from bicarbonate: step 3/3.</text>
</comment>
<feature type="binding site" evidence="7">
    <location>
        <position position="235"/>
    </location>
    <ligand>
        <name>Zn(2+)</name>
        <dbReference type="ChEBI" id="CHEBI:29105"/>
        <label>2</label>
    </ligand>
</feature>
<feature type="domain" description="Amidohydrolase 3" evidence="8">
    <location>
        <begin position="325"/>
        <end position="425"/>
    </location>
</feature>
<feature type="binding site" evidence="7">
    <location>
        <begin position="65"/>
        <end position="67"/>
    </location>
    <ligand>
        <name>substrate</name>
    </ligand>
</feature>
<dbReference type="EMBL" id="CP037940">
    <property type="protein sequence ID" value="QBO36796.1"/>
    <property type="molecule type" value="Genomic_DNA"/>
</dbReference>
<proteinExistence type="inferred from homology"/>
<dbReference type="GO" id="GO:0044205">
    <property type="term" value="P:'de novo' UMP biosynthetic process"/>
    <property type="evidence" value="ECO:0007669"/>
    <property type="project" value="UniProtKB-UniRule"/>
</dbReference>
<evidence type="ECO:0000256" key="2">
    <source>
        <dbReference type="ARBA" id="ARBA00010286"/>
    </source>
</evidence>
<comment type="cofactor">
    <cofactor evidence="7">
        <name>Zn(2+)</name>
        <dbReference type="ChEBI" id="CHEBI:29105"/>
    </cofactor>
    <text evidence="7">Binds 2 Zn(2+) ions per subunit.</text>
</comment>
<keyword evidence="6 7" id="KW-0665">Pyrimidine biosynthesis</keyword>
<dbReference type="Pfam" id="PF12890">
    <property type="entry name" value="DHOase"/>
    <property type="match status" value="1"/>
</dbReference>
<dbReference type="CDD" id="cd01317">
    <property type="entry name" value="DHOase_IIa"/>
    <property type="match status" value="1"/>
</dbReference>
<evidence type="ECO:0000259" key="9">
    <source>
        <dbReference type="Pfam" id="PF12890"/>
    </source>
</evidence>
<gene>
    <name evidence="7" type="primary">pyrC</name>
    <name evidence="10" type="ORF">EQG49_10145</name>
</gene>
<keyword evidence="5 7" id="KW-0862">Zinc</keyword>
<dbReference type="GO" id="GO:0008270">
    <property type="term" value="F:zinc ion binding"/>
    <property type="evidence" value="ECO:0007669"/>
    <property type="project" value="UniProtKB-UniRule"/>
</dbReference>
<dbReference type="AlphaFoldDB" id="A0A4P6YVL9"/>
<evidence type="ECO:0000256" key="3">
    <source>
        <dbReference type="ARBA" id="ARBA00022723"/>
    </source>
</evidence>
<evidence type="ECO:0000313" key="11">
    <source>
        <dbReference type="Proteomes" id="UP000292886"/>
    </source>
</evidence>
<comment type="catalytic activity">
    <reaction evidence="7">
        <text>(S)-dihydroorotate + H2O = N-carbamoyl-L-aspartate + H(+)</text>
        <dbReference type="Rhea" id="RHEA:24296"/>
        <dbReference type="ChEBI" id="CHEBI:15377"/>
        <dbReference type="ChEBI" id="CHEBI:15378"/>
        <dbReference type="ChEBI" id="CHEBI:30864"/>
        <dbReference type="ChEBI" id="CHEBI:32814"/>
        <dbReference type="EC" id="3.5.2.3"/>
    </reaction>
</comment>
<dbReference type="OrthoDB" id="9765462at2"/>
<feature type="binding site" evidence="7">
    <location>
        <position position="97"/>
    </location>
    <ligand>
        <name>substrate</name>
    </ligand>
</feature>
<evidence type="ECO:0000256" key="6">
    <source>
        <dbReference type="ARBA" id="ARBA00022975"/>
    </source>
</evidence>
<keyword evidence="3 7" id="KW-0479">Metal-binding</keyword>
<evidence type="ECO:0000256" key="5">
    <source>
        <dbReference type="ARBA" id="ARBA00022833"/>
    </source>
</evidence>
<dbReference type="InterPro" id="IPR004722">
    <property type="entry name" value="DHOase"/>
</dbReference>
<dbReference type="GO" id="GO:0004038">
    <property type="term" value="F:allantoinase activity"/>
    <property type="evidence" value="ECO:0007669"/>
    <property type="project" value="TreeGrafter"/>
</dbReference>
<dbReference type="GO" id="GO:0004151">
    <property type="term" value="F:dihydroorotase activity"/>
    <property type="evidence" value="ECO:0007669"/>
    <property type="project" value="UniProtKB-UniRule"/>
</dbReference>
<dbReference type="GO" id="GO:0006145">
    <property type="term" value="P:purine nucleobase catabolic process"/>
    <property type="evidence" value="ECO:0007669"/>
    <property type="project" value="TreeGrafter"/>
</dbReference>
<feature type="binding site" evidence="7">
    <location>
        <position position="182"/>
    </location>
    <ligand>
        <name>Zn(2+)</name>
        <dbReference type="ChEBI" id="CHEBI:29105"/>
        <label>2</label>
    </ligand>
</feature>
<dbReference type="InterPro" id="IPR002195">
    <property type="entry name" value="Dihydroorotase_CS"/>
</dbReference>
<comment type="similarity">
    <text evidence="2 7">Belongs to the metallo-dependent hydrolases superfamily. DHOase family. Class I DHOase subfamily.</text>
</comment>
<feature type="binding site" evidence="7">
    <location>
        <position position="312"/>
    </location>
    <ligand>
        <name>substrate</name>
    </ligand>
</feature>
<feature type="binding site" evidence="7">
    <location>
        <position position="308"/>
    </location>
    <ligand>
        <name>Zn(2+)</name>
        <dbReference type="ChEBI" id="CHEBI:29105"/>
        <label>1</label>
    </ligand>
</feature>
<dbReference type="Pfam" id="PF07969">
    <property type="entry name" value="Amidohydro_3"/>
    <property type="match status" value="1"/>
</dbReference>
<protein>
    <recommendedName>
        <fullName evidence="7">Dihydroorotase</fullName>
        <shortName evidence="7">DHOase</shortName>
        <ecNumber evidence="7">3.5.2.3</ecNumber>
    </recommendedName>
</protein>
<dbReference type="HAMAP" id="MF_00220_B">
    <property type="entry name" value="PyrC_classI_B"/>
    <property type="match status" value="1"/>
</dbReference>
<feature type="binding site" evidence="7">
    <location>
        <position position="155"/>
    </location>
    <ligand>
        <name>Zn(2+)</name>
        <dbReference type="ChEBI" id="CHEBI:29105"/>
        <label>2</label>
    </ligand>
</feature>
<keyword evidence="11" id="KW-1185">Reference proteome</keyword>
<dbReference type="NCBIfam" id="NF006837">
    <property type="entry name" value="PRK09357.1-2"/>
    <property type="match status" value="1"/>
</dbReference>
<dbReference type="InterPro" id="IPR050138">
    <property type="entry name" value="DHOase/Allantoinase_Hydrolase"/>
</dbReference>
<feature type="binding site" evidence="7">
    <location>
        <position position="281"/>
    </location>
    <ligand>
        <name>substrate</name>
    </ligand>
</feature>
<dbReference type="InterPro" id="IPR011059">
    <property type="entry name" value="Metal-dep_hydrolase_composite"/>
</dbReference>
<dbReference type="PROSITE" id="PS00482">
    <property type="entry name" value="DIHYDROOROTASE_1"/>
    <property type="match status" value="1"/>
</dbReference>
<feature type="domain" description="Dihydroorotase catalytic" evidence="9">
    <location>
        <begin position="52"/>
        <end position="241"/>
    </location>
</feature>
<feature type="binding site" evidence="7">
    <location>
        <position position="155"/>
    </location>
    <ligand>
        <name>Zn(2+)</name>
        <dbReference type="ChEBI" id="CHEBI:29105"/>
        <label>1</label>
    </ligand>
</feature>
<keyword evidence="4 7" id="KW-0378">Hydrolase</keyword>
<dbReference type="Proteomes" id="UP000292886">
    <property type="component" value="Chromosome"/>
</dbReference>
<dbReference type="Gene3D" id="3.20.20.140">
    <property type="entry name" value="Metal-dependent hydrolases"/>
    <property type="match status" value="1"/>
</dbReference>
<reference evidence="11" key="1">
    <citation type="submission" date="2019-03" db="EMBL/GenBank/DDBJ databases">
        <title>Weissella sp. 26KH-42 Genome sequencing.</title>
        <authorList>
            <person name="Heo J."/>
            <person name="Kim S.-J."/>
            <person name="Kim J.-S."/>
            <person name="Hong S.-B."/>
            <person name="Kwon S.-W."/>
        </authorList>
    </citation>
    <scope>NUCLEOTIDE SEQUENCE [LARGE SCALE GENOMIC DNA]</scope>
    <source>
        <strain evidence="11">26KH-42</strain>
    </source>
</reference>
<feature type="binding site" evidence="7">
    <location>
        <position position="65"/>
    </location>
    <ligand>
        <name>Zn(2+)</name>
        <dbReference type="ChEBI" id="CHEBI:29105"/>
        <label>1</label>
    </ligand>
</feature>
<dbReference type="InterPro" id="IPR032466">
    <property type="entry name" value="Metal_Hydrolase"/>
</dbReference>
<dbReference type="GO" id="GO:0005737">
    <property type="term" value="C:cytoplasm"/>
    <property type="evidence" value="ECO:0007669"/>
    <property type="project" value="TreeGrafter"/>
</dbReference>
<sequence>MLVTYWRTNMRLLIKNGLVEGQARDILVVDGKIAEIGKKIEDSGANVYDAKGHLVMPGLVDVHVHFREPGFEYKETIASGTAASARGGFTTVFAMPNLNPVPDNAEAFKFVTDKNAADSIIKTYQYAAISGGLTDEHINEIEKLATLGAVAFTNDGKGVQTADTMLQAMQAAKRVGKAIVAHIEDDSLLHGGVMNAGPVADKLGLPGMTGLSESSQLARDLVLAQATGVHYHVAHISTKESVELVRIAKEHGVHVTAEVSPHHLLLDDSMIDGDNPMMKMNPPLRAPADRQALIAGLLDGTIDMIATDHAPHSAEEKTGSMLEAAFGITGIETAFELIYTHFVKSGLVDIQTVTQWMATNPAKAFGIKGGELKVGTPADIAIFDTENEHTITADEFVSKGKNTPFIGEKVYGTTVATFVDGQQVYGE</sequence>
<feature type="active site" evidence="7">
    <location>
        <position position="308"/>
    </location>
</feature>
<comment type="function">
    <text evidence="1 7">Catalyzes the reversible cyclization of carbamoyl aspartate to dihydroorotate.</text>
</comment>
<organism evidence="10 11">
    <name type="scientific">Periweissella cryptocerci</name>
    <dbReference type="NCBI Taxonomy" id="2506420"/>
    <lineage>
        <taxon>Bacteria</taxon>
        <taxon>Bacillati</taxon>
        <taxon>Bacillota</taxon>
        <taxon>Bacilli</taxon>
        <taxon>Lactobacillales</taxon>
        <taxon>Lactobacillaceae</taxon>
        <taxon>Periweissella</taxon>
    </lineage>
</organism>
<dbReference type="PANTHER" id="PTHR43668:SF2">
    <property type="entry name" value="ALLANTOINASE"/>
    <property type="match status" value="1"/>
</dbReference>